<sequence>MAQLLIDADLWLYKATAAAEYEGDWGDGVIVASTNIEQAKAMFNSMLDATKEALNSDDIVFILSGSDNFRYTLTDTYKSNRKGNRKPLGYTTLSQWLRDTFEDRVFSKDNLEADDYMGILATTPVSEVERIIVSEDKDMMTIPGKLYRQGQLSTISEEQADRYWWFQTLTGDPADGYKGCSGVGAVKAEKILSKNGSYWENVKKAFLDAGHDEEYAILQARLARILRIQDWDRGNQVPILWTPPESLRS</sequence>
<dbReference type="Gene3D" id="1.10.150.20">
    <property type="entry name" value="5' to 3' exonuclease, C-terminal subdomain"/>
    <property type="match status" value="1"/>
</dbReference>
<dbReference type="InterPro" id="IPR036279">
    <property type="entry name" value="5-3_exonuclease_C_sf"/>
</dbReference>
<feature type="domain" description="5'-3' exonuclease alpha-helical arch N-terminal" evidence="1">
    <location>
        <begin position="4"/>
        <end position="142"/>
    </location>
</feature>
<dbReference type="InterPro" id="IPR029060">
    <property type="entry name" value="PIN-like_dom_sf"/>
</dbReference>
<evidence type="ECO:0000313" key="2">
    <source>
        <dbReference type="EMBL" id="CAB4138778.1"/>
    </source>
</evidence>
<dbReference type="GO" id="GO:0004527">
    <property type="term" value="F:exonuclease activity"/>
    <property type="evidence" value="ECO:0007669"/>
    <property type="project" value="UniProtKB-KW"/>
</dbReference>
<dbReference type="SUPFAM" id="SSF47807">
    <property type="entry name" value="5' to 3' exonuclease, C-terminal subdomain"/>
    <property type="match status" value="1"/>
</dbReference>
<dbReference type="PANTHER" id="PTHR42646">
    <property type="entry name" value="FLAP ENDONUCLEASE XNI"/>
    <property type="match status" value="1"/>
</dbReference>
<dbReference type="SUPFAM" id="SSF88723">
    <property type="entry name" value="PIN domain-like"/>
    <property type="match status" value="1"/>
</dbReference>
<keyword evidence="2" id="KW-0378">Hydrolase</keyword>
<proteinExistence type="predicted"/>
<dbReference type="GO" id="GO:0003677">
    <property type="term" value="F:DNA binding"/>
    <property type="evidence" value="ECO:0007669"/>
    <property type="project" value="InterPro"/>
</dbReference>
<name>A0A6J5LW63_9CAUD</name>
<dbReference type="InterPro" id="IPR038969">
    <property type="entry name" value="FEN"/>
</dbReference>
<dbReference type="Pfam" id="PF02739">
    <property type="entry name" value="5_3_exonuc_N"/>
    <property type="match status" value="1"/>
</dbReference>
<evidence type="ECO:0000259" key="1">
    <source>
        <dbReference type="Pfam" id="PF02739"/>
    </source>
</evidence>
<dbReference type="GO" id="GO:0033567">
    <property type="term" value="P:DNA replication, Okazaki fragment processing"/>
    <property type="evidence" value="ECO:0007669"/>
    <property type="project" value="InterPro"/>
</dbReference>
<reference evidence="2" key="1">
    <citation type="submission" date="2020-04" db="EMBL/GenBank/DDBJ databases">
        <authorList>
            <person name="Chiriac C."/>
            <person name="Salcher M."/>
            <person name="Ghai R."/>
            <person name="Kavagutti S V."/>
        </authorList>
    </citation>
    <scope>NUCLEOTIDE SEQUENCE</scope>
</reference>
<dbReference type="InterPro" id="IPR020046">
    <property type="entry name" value="5-3_exonucl_a-hlix_arch_N"/>
</dbReference>
<accession>A0A6J5LW63</accession>
<dbReference type="PANTHER" id="PTHR42646:SF2">
    <property type="entry name" value="5'-3' EXONUCLEASE FAMILY PROTEIN"/>
    <property type="match status" value="1"/>
</dbReference>
<dbReference type="Gene3D" id="3.40.50.1010">
    <property type="entry name" value="5'-nuclease"/>
    <property type="match status" value="1"/>
</dbReference>
<organism evidence="2">
    <name type="scientific">uncultured Caudovirales phage</name>
    <dbReference type="NCBI Taxonomy" id="2100421"/>
    <lineage>
        <taxon>Viruses</taxon>
        <taxon>Duplodnaviria</taxon>
        <taxon>Heunggongvirae</taxon>
        <taxon>Uroviricota</taxon>
        <taxon>Caudoviricetes</taxon>
        <taxon>Peduoviridae</taxon>
        <taxon>Maltschvirus</taxon>
        <taxon>Maltschvirus maltsch</taxon>
    </lineage>
</organism>
<dbReference type="GO" id="GO:0017108">
    <property type="term" value="F:5'-flap endonuclease activity"/>
    <property type="evidence" value="ECO:0007669"/>
    <property type="project" value="InterPro"/>
</dbReference>
<keyword evidence="2" id="KW-0540">Nuclease</keyword>
<keyword evidence="2" id="KW-0269">Exonuclease</keyword>
<dbReference type="EMBL" id="LR796349">
    <property type="protein sequence ID" value="CAB4138778.1"/>
    <property type="molecule type" value="Genomic_DNA"/>
</dbReference>
<protein>
    <submittedName>
        <fullName evidence="2">Exonuclease</fullName>
    </submittedName>
</protein>
<gene>
    <name evidence="2" type="ORF">UFOVP344_50</name>
</gene>